<dbReference type="InterPro" id="IPR001451">
    <property type="entry name" value="Hexapep"/>
</dbReference>
<dbReference type="EC" id="2.3.1.191" evidence="7"/>
<accession>A0A6G7PXX1</accession>
<evidence type="ECO:0000256" key="2">
    <source>
        <dbReference type="ARBA" id="ARBA00022556"/>
    </source>
</evidence>
<proteinExistence type="inferred from homology"/>
<dbReference type="GO" id="GO:0009245">
    <property type="term" value="P:lipid A biosynthetic process"/>
    <property type="evidence" value="ECO:0007669"/>
    <property type="project" value="UniProtKB-UniRule"/>
</dbReference>
<comment type="subunit">
    <text evidence="7">Homotrimer.</text>
</comment>
<dbReference type="InterPro" id="IPR020573">
    <property type="entry name" value="UDP_GlcNAc_AcTrfase_non-rep"/>
</dbReference>
<keyword evidence="9" id="KW-1185">Reference proteome</keyword>
<dbReference type="CDD" id="cd03352">
    <property type="entry name" value="LbH_LpxD"/>
    <property type="match status" value="1"/>
</dbReference>
<dbReference type="Pfam" id="PF04613">
    <property type="entry name" value="LpxD"/>
    <property type="match status" value="1"/>
</dbReference>
<comment type="similarity">
    <text evidence="7">Belongs to the transferase hexapeptide repeat family. LpxD subfamily.</text>
</comment>
<dbReference type="GO" id="GO:0016020">
    <property type="term" value="C:membrane"/>
    <property type="evidence" value="ECO:0007669"/>
    <property type="project" value="GOC"/>
</dbReference>
<reference evidence="8 9" key="1">
    <citation type="submission" date="2020-02" db="EMBL/GenBank/DDBJ databases">
        <title>Genome analysis of Thermosulfuriphilus ammonigenes ST65T, an anaerobic thermophilic chemolithoautotrophic bacterium isolated from a deep-sea hydrothermal vent.</title>
        <authorList>
            <person name="Slobodkina G."/>
            <person name="Allioux M."/>
            <person name="Merkel A."/>
            <person name="Alain K."/>
            <person name="Jebbar M."/>
            <person name="Slobodkin A."/>
        </authorList>
    </citation>
    <scope>NUCLEOTIDE SEQUENCE [LARGE SCALE GENOMIC DNA]</scope>
    <source>
        <strain evidence="8 9">ST65</strain>
    </source>
</reference>
<evidence type="ECO:0000313" key="9">
    <source>
        <dbReference type="Proteomes" id="UP000502179"/>
    </source>
</evidence>
<evidence type="ECO:0000256" key="1">
    <source>
        <dbReference type="ARBA" id="ARBA00022516"/>
    </source>
</evidence>
<name>A0A6G7PXX1_9BACT</name>
<sequence>MGKRLSELASLVGGRLEGPDMEIKGLAPLSHARPDDLSFVISGKYLAEARGSQAGALIVPESLASKLSDRSLIVVSDPYLAYAKVAQVFFRKPYRPSGISPHAVVGRECQIPDDVSIHPLAVLADGVRLGHRVVVFPGAYLGEGVEVGDDSVIHANVVVYAGCRIGRRVTIHAGAIIGADGFGYARDGQEWVKIPQVGTVIIEDDVEIGANTTIDRAAFGATVIGRGTKIDNLCQIAHNVRIGPHTAMAGLVGIAGSTTVGRGVMLGGGAGLADHLRIGDGAMVAARAGVHKDVPDGSIVAGAPAMEHQRWLRTMAAVARLPELVREIRRLKERLARLEEGRHEE</sequence>
<dbReference type="PANTHER" id="PTHR43378">
    <property type="entry name" value="UDP-3-O-ACYLGLUCOSAMINE N-ACYLTRANSFERASE"/>
    <property type="match status" value="1"/>
</dbReference>
<dbReference type="GO" id="GO:0103118">
    <property type="term" value="F:UDP-3-O-[(3R)-3-hydroxyacyl]-glucosamine N-acyltransferase activity"/>
    <property type="evidence" value="ECO:0007669"/>
    <property type="project" value="UniProtKB-EC"/>
</dbReference>
<comment type="function">
    <text evidence="7">Catalyzes the N-acylation of UDP-3-O-acylglucosamine using 3-hydroxyacyl-ACP as the acyl donor. Is involved in the biosynthesis of lipid A, a phosphorylated glycolipid that anchors the lipopolysaccharide to the outer membrane of the cell.</text>
</comment>
<dbReference type="RefSeq" id="WP_166032589.1">
    <property type="nucleotide sequence ID" value="NZ_CP048877.1"/>
</dbReference>
<dbReference type="Gene3D" id="3.40.1390.10">
    <property type="entry name" value="MurE/MurF, N-terminal domain"/>
    <property type="match status" value="1"/>
</dbReference>
<dbReference type="PANTHER" id="PTHR43378:SF2">
    <property type="entry name" value="UDP-3-O-ACYLGLUCOSAMINE N-ACYLTRANSFERASE 1, MITOCHONDRIAL-RELATED"/>
    <property type="match status" value="1"/>
</dbReference>
<dbReference type="UniPathway" id="UPA00973"/>
<dbReference type="SUPFAM" id="SSF51161">
    <property type="entry name" value="Trimeric LpxA-like enzymes"/>
    <property type="match status" value="1"/>
</dbReference>
<gene>
    <name evidence="7 8" type="primary">lpxD</name>
    <name evidence="8" type="ORF">G4V39_08845</name>
</gene>
<feature type="active site" description="Proton acceptor" evidence="7">
    <location>
        <position position="238"/>
    </location>
</feature>
<evidence type="ECO:0000256" key="4">
    <source>
        <dbReference type="ARBA" id="ARBA00022737"/>
    </source>
</evidence>
<dbReference type="Proteomes" id="UP000502179">
    <property type="component" value="Chromosome"/>
</dbReference>
<dbReference type="InterPro" id="IPR011004">
    <property type="entry name" value="Trimer_LpxA-like_sf"/>
</dbReference>
<dbReference type="InterPro" id="IPR018357">
    <property type="entry name" value="Hexapep_transf_CS"/>
</dbReference>
<evidence type="ECO:0000256" key="3">
    <source>
        <dbReference type="ARBA" id="ARBA00022679"/>
    </source>
</evidence>
<keyword evidence="5 7" id="KW-0443">Lipid metabolism</keyword>
<dbReference type="NCBIfam" id="NF002060">
    <property type="entry name" value="PRK00892.1"/>
    <property type="match status" value="1"/>
</dbReference>
<comment type="pathway">
    <text evidence="7">Bacterial outer membrane biogenesis; LPS lipid A biosynthesis.</text>
</comment>
<protein>
    <recommendedName>
        <fullName evidence="7">UDP-3-O-acylglucosamine N-acyltransferase</fullName>
        <ecNumber evidence="7">2.3.1.191</ecNumber>
    </recommendedName>
</protein>
<dbReference type="PROSITE" id="PS00101">
    <property type="entry name" value="HEXAPEP_TRANSFERASES"/>
    <property type="match status" value="2"/>
</dbReference>
<dbReference type="Pfam" id="PF14602">
    <property type="entry name" value="Hexapep_2"/>
    <property type="match status" value="1"/>
</dbReference>
<dbReference type="NCBIfam" id="TIGR01853">
    <property type="entry name" value="lipid_A_lpxD"/>
    <property type="match status" value="1"/>
</dbReference>
<dbReference type="HAMAP" id="MF_00523">
    <property type="entry name" value="LpxD"/>
    <property type="match status" value="1"/>
</dbReference>
<dbReference type="GO" id="GO:0016410">
    <property type="term" value="F:N-acyltransferase activity"/>
    <property type="evidence" value="ECO:0007669"/>
    <property type="project" value="InterPro"/>
</dbReference>
<evidence type="ECO:0000313" key="8">
    <source>
        <dbReference type="EMBL" id="QIJ72371.1"/>
    </source>
</evidence>
<dbReference type="AlphaFoldDB" id="A0A6G7PXX1"/>
<dbReference type="Gene3D" id="2.160.10.10">
    <property type="entry name" value="Hexapeptide repeat proteins"/>
    <property type="match status" value="1"/>
</dbReference>
<organism evidence="8 9">
    <name type="scientific">Thermosulfuriphilus ammonigenes</name>
    <dbReference type="NCBI Taxonomy" id="1936021"/>
    <lineage>
        <taxon>Bacteria</taxon>
        <taxon>Pseudomonadati</taxon>
        <taxon>Thermodesulfobacteriota</taxon>
        <taxon>Thermodesulfobacteria</taxon>
        <taxon>Thermodesulfobacteriales</taxon>
        <taxon>Thermodesulfobacteriaceae</taxon>
        <taxon>Thermosulfuriphilus</taxon>
    </lineage>
</organism>
<keyword evidence="2 7" id="KW-0441">Lipid A biosynthesis</keyword>
<comment type="catalytic activity">
    <reaction evidence="7">
        <text>a UDP-3-O-[(3R)-3-hydroxyacyl]-alpha-D-glucosamine + a (3R)-hydroxyacyl-[ACP] = a UDP-2-N,3-O-bis[(3R)-3-hydroxyacyl]-alpha-D-glucosamine + holo-[ACP] + H(+)</text>
        <dbReference type="Rhea" id="RHEA:53836"/>
        <dbReference type="Rhea" id="RHEA-COMP:9685"/>
        <dbReference type="Rhea" id="RHEA-COMP:9945"/>
        <dbReference type="ChEBI" id="CHEBI:15378"/>
        <dbReference type="ChEBI" id="CHEBI:64479"/>
        <dbReference type="ChEBI" id="CHEBI:78827"/>
        <dbReference type="ChEBI" id="CHEBI:137740"/>
        <dbReference type="ChEBI" id="CHEBI:137748"/>
        <dbReference type="EC" id="2.3.1.191"/>
    </reaction>
</comment>
<evidence type="ECO:0000256" key="5">
    <source>
        <dbReference type="ARBA" id="ARBA00023098"/>
    </source>
</evidence>
<dbReference type="InterPro" id="IPR007691">
    <property type="entry name" value="LpxD"/>
</dbReference>
<evidence type="ECO:0000256" key="6">
    <source>
        <dbReference type="ARBA" id="ARBA00023315"/>
    </source>
</evidence>
<keyword evidence="1 7" id="KW-0444">Lipid biosynthesis</keyword>
<keyword evidence="3 7" id="KW-0808">Transferase</keyword>
<keyword evidence="6 7" id="KW-0012">Acyltransferase</keyword>
<keyword evidence="4 7" id="KW-0677">Repeat</keyword>
<dbReference type="KEGG" id="tav:G4V39_08845"/>
<dbReference type="Pfam" id="PF00132">
    <property type="entry name" value="Hexapep"/>
    <property type="match status" value="1"/>
</dbReference>
<dbReference type="EMBL" id="CP048877">
    <property type="protein sequence ID" value="QIJ72371.1"/>
    <property type="molecule type" value="Genomic_DNA"/>
</dbReference>
<evidence type="ECO:0000256" key="7">
    <source>
        <dbReference type="HAMAP-Rule" id="MF_00523"/>
    </source>
</evidence>